<reference evidence="1 2" key="1">
    <citation type="submission" date="2014-01" db="EMBL/GenBank/DDBJ databases">
        <title>Isolation of Serratia multitudinisentens RB-25 from Ex-Landfill site.</title>
        <authorList>
            <person name="Robson E.H.J."/>
        </authorList>
    </citation>
    <scope>NUCLEOTIDE SEQUENCE [LARGE SCALE GENOMIC DNA]</scope>
    <source>
        <strain evidence="1 2">RB-25</strain>
    </source>
</reference>
<reference evidence="1 2" key="2">
    <citation type="submission" date="2015-03" db="EMBL/GenBank/DDBJ databases">
        <authorList>
            <person name="Chan K.-G."/>
        </authorList>
    </citation>
    <scope>NUCLEOTIDE SEQUENCE [LARGE SCALE GENOMIC DNA]</scope>
    <source>
        <strain evidence="1 2">RB-25</strain>
    </source>
</reference>
<dbReference type="STRING" id="1441930.Z042_13290"/>
<dbReference type="eggNOG" id="ENOG5033IBX">
    <property type="taxonomic scope" value="Bacteria"/>
</dbReference>
<proteinExistence type="predicted"/>
<evidence type="ECO:0000313" key="1">
    <source>
        <dbReference type="EMBL" id="AHG22792.1"/>
    </source>
</evidence>
<accession>W0LKD2</accession>
<name>W0LKD2_9GAMM</name>
<protein>
    <submittedName>
        <fullName evidence="1">Uncharacterized protein</fullName>
    </submittedName>
</protein>
<sequence length="292" mass="32350">MANPYFRTRASTLPISQLIYMAHGEKLNLKVDGLGPDGRHLVIRASPEHQLGLVVKKADDKRREQDIEITARGHGRVMLYGFNATSGATYRCMPGLSERCLPPLSIDIVSAISMPENLSAEQLALLRVLLAETIQPTAPGFDMAQAVQAMQYMRQVLFNRLAFPHPHYLDVPRNNPTLLGLIGSGRAVEGFKGYPQMTQDIIDRLGGFITSCNQGAGKHFLLYRQLFQHALAIATGQLNGPEHNPKLYGWRTLKGGSPGINFQVAMNLQGQTFYTLTPEFMADPHGNKKEKK</sequence>
<evidence type="ECO:0000313" key="2">
    <source>
        <dbReference type="Proteomes" id="UP000019030"/>
    </source>
</evidence>
<dbReference type="KEGG" id="sfo:Z042_13290"/>
<dbReference type="HOGENOM" id="CLU_993774_0_0_6"/>
<gene>
    <name evidence="1" type="ORF">Z042_13290</name>
</gene>
<dbReference type="RefSeq" id="WP_024912286.1">
    <property type="nucleotide sequence ID" value="NZ_CP007044.2"/>
</dbReference>
<dbReference type="Proteomes" id="UP000019030">
    <property type="component" value="Chromosome"/>
</dbReference>
<organism evidence="1 2">
    <name type="scientific">Chania multitudinisentens RB-25</name>
    <dbReference type="NCBI Taxonomy" id="1441930"/>
    <lineage>
        <taxon>Bacteria</taxon>
        <taxon>Pseudomonadati</taxon>
        <taxon>Pseudomonadota</taxon>
        <taxon>Gammaproteobacteria</taxon>
        <taxon>Enterobacterales</taxon>
        <taxon>Yersiniaceae</taxon>
        <taxon>Chania</taxon>
    </lineage>
</organism>
<keyword evidence="2" id="KW-1185">Reference proteome</keyword>
<dbReference type="EMBL" id="CP007044">
    <property type="protein sequence ID" value="AHG22792.1"/>
    <property type="molecule type" value="Genomic_DNA"/>
</dbReference>
<dbReference type="OrthoDB" id="6441964at2"/>
<dbReference type="AlphaFoldDB" id="W0LKD2"/>
<dbReference type="PATRIC" id="fig|1441930.4.peg.2641"/>